<accession>A0ABU7F933</accession>
<gene>
    <name evidence="1" type="ORF">CHARACLAT_029635</name>
</gene>
<keyword evidence="2" id="KW-1185">Reference proteome</keyword>
<proteinExistence type="predicted"/>
<evidence type="ECO:0000313" key="1">
    <source>
        <dbReference type="EMBL" id="MED6295243.1"/>
    </source>
</evidence>
<protein>
    <submittedName>
        <fullName evidence="1">Uncharacterized protein</fullName>
    </submittedName>
</protein>
<dbReference type="Proteomes" id="UP001352852">
    <property type="component" value="Unassembled WGS sequence"/>
</dbReference>
<sequence>MELIGSHTGNTNESSGKNILGHMVEMWGKVLPWSSNVTLVIDADPQRVQRTTLVPRKGSCSGDVPVDCIPVKLDSIRDVHLNKRAFIVLLLIIRTTGRRSLVLCMGTHDDEYY</sequence>
<name>A0ABU7F933_9TELE</name>
<dbReference type="EMBL" id="JAHUTJ010078013">
    <property type="protein sequence ID" value="MED6295243.1"/>
    <property type="molecule type" value="Genomic_DNA"/>
</dbReference>
<comment type="caution">
    <text evidence="1">The sequence shown here is derived from an EMBL/GenBank/DDBJ whole genome shotgun (WGS) entry which is preliminary data.</text>
</comment>
<reference evidence="1 2" key="1">
    <citation type="submission" date="2021-06" db="EMBL/GenBank/DDBJ databases">
        <authorList>
            <person name="Palmer J.M."/>
        </authorList>
    </citation>
    <scope>NUCLEOTIDE SEQUENCE [LARGE SCALE GENOMIC DNA]</scope>
    <source>
        <strain evidence="1 2">CL_MEX2019</strain>
        <tissue evidence="1">Muscle</tissue>
    </source>
</reference>
<organism evidence="1 2">
    <name type="scientific">Characodon lateralis</name>
    <dbReference type="NCBI Taxonomy" id="208331"/>
    <lineage>
        <taxon>Eukaryota</taxon>
        <taxon>Metazoa</taxon>
        <taxon>Chordata</taxon>
        <taxon>Craniata</taxon>
        <taxon>Vertebrata</taxon>
        <taxon>Euteleostomi</taxon>
        <taxon>Actinopterygii</taxon>
        <taxon>Neopterygii</taxon>
        <taxon>Teleostei</taxon>
        <taxon>Neoteleostei</taxon>
        <taxon>Acanthomorphata</taxon>
        <taxon>Ovalentaria</taxon>
        <taxon>Atherinomorphae</taxon>
        <taxon>Cyprinodontiformes</taxon>
        <taxon>Goodeidae</taxon>
        <taxon>Characodon</taxon>
    </lineage>
</organism>
<evidence type="ECO:0000313" key="2">
    <source>
        <dbReference type="Proteomes" id="UP001352852"/>
    </source>
</evidence>